<feature type="transmembrane region" description="Helical" evidence="1">
    <location>
        <begin position="157"/>
        <end position="175"/>
    </location>
</feature>
<dbReference type="PANTHER" id="PTHR23028">
    <property type="entry name" value="ACETYLTRANSFERASE"/>
    <property type="match status" value="1"/>
</dbReference>
<reference evidence="3 4" key="1">
    <citation type="submission" date="2022-04" db="EMBL/GenBank/DDBJ databases">
        <title>The arsenic-methylating capacity of Chitinophaga filiformis YT5 during chitin decomposition.</title>
        <authorList>
            <person name="Chen G."/>
            <person name="Liang Y."/>
        </authorList>
    </citation>
    <scope>NUCLEOTIDE SEQUENCE [LARGE SCALE GENOMIC DNA]</scope>
    <source>
        <strain evidence="3 4">YT5</strain>
    </source>
</reference>
<name>A0ABY4HXM7_CHIFI</name>
<dbReference type="GO" id="GO:0016746">
    <property type="term" value="F:acyltransferase activity"/>
    <property type="evidence" value="ECO:0007669"/>
    <property type="project" value="UniProtKB-KW"/>
</dbReference>
<gene>
    <name evidence="3" type="ORF">MYF79_19870</name>
</gene>
<feature type="domain" description="Acyltransferase 3" evidence="2">
    <location>
        <begin position="18"/>
        <end position="348"/>
    </location>
</feature>
<dbReference type="PANTHER" id="PTHR23028:SF131">
    <property type="entry name" value="BLR2367 PROTEIN"/>
    <property type="match status" value="1"/>
</dbReference>
<evidence type="ECO:0000313" key="4">
    <source>
        <dbReference type="Proteomes" id="UP000830198"/>
    </source>
</evidence>
<dbReference type="Proteomes" id="UP000830198">
    <property type="component" value="Chromosome"/>
</dbReference>
<feature type="transmembrane region" description="Helical" evidence="1">
    <location>
        <begin position="108"/>
        <end position="126"/>
    </location>
</feature>
<evidence type="ECO:0000256" key="1">
    <source>
        <dbReference type="SAM" id="Phobius"/>
    </source>
</evidence>
<dbReference type="Pfam" id="PF01757">
    <property type="entry name" value="Acyl_transf_3"/>
    <property type="match status" value="1"/>
</dbReference>
<sequence length="381" mass="43658">MRTSENHVTLENKNPEHYYWLDLFRGLAAMIVVTTHCRTMLFVEYGLLPPAEKTVRNSVFFFLTRISHEAVLLFFVLSGFLVGGKVIQRLKAGTFDLKSYALDRTVRIMLPLLSALILIFICNTIIGQQYSVIDYLGNILSLQGILVPWVSGPLWSLAYEVWFYVLMGGMAWWLTTTKNAYRYVGIALLFVNFLIFSNSLKATYLFIWLLGAMSFFYVKKNNFMLVLGILSLIASMLSLQFFGRESRTFELHNVDNIKTICELCLGISMCLIVQQVIHRKPKGKVAIALNKFGTWLANFSYTLYLTHLPIVYVLVHFGFPKSGSINAVSLGYYLAAIAISLVSAYLIYLVFERRTKYVKEILKRRIPSKERVEGQQYQTRA</sequence>
<keyword evidence="1" id="KW-1133">Transmembrane helix</keyword>
<dbReference type="InterPro" id="IPR050879">
    <property type="entry name" value="Acyltransferase_3"/>
</dbReference>
<feature type="transmembrane region" description="Helical" evidence="1">
    <location>
        <begin position="27"/>
        <end position="48"/>
    </location>
</feature>
<keyword evidence="3" id="KW-0012">Acyltransferase</keyword>
<feature type="transmembrane region" description="Helical" evidence="1">
    <location>
        <begin position="223"/>
        <end position="242"/>
    </location>
</feature>
<feature type="transmembrane region" description="Helical" evidence="1">
    <location>
        <begin position="69"/>
        <end position="88"/>
    </location>
</feature>
<keyword evidence="3" id="KW-0808">Transferase</keyword>
<evidence type="ECO:0000313" key="3">
    <source>
        <dbReference type="EMBL" id="UPK67201.1"/>
    </source>
</evidence>
<dbReference type="InterPro" id="IPR002656">
    <property type="entry name" value="Acyl_transf_3_dom"/>
</dbReference>
<feature type="transmembrane region" description="Helical" evidence="1">
    <location>
        <begin position="331"/>
        <end position="351"/>
    </location>
</feature>
<protein>
    <submittedName>
        <fullName evidence="3">Acyltransferase</fullName>
    </submittedName>
</protein>
<dbReference type="EMBL" id="CP095855">
    <property type="protein sequence ID" value="UPK67201.1"/>
    <property type="molecule type" value="Genomic_DNA"/>
</dbReference>
<accession>A0ABY4HXM7</accession>
<proteinExistence type="predicted"/>
<dbReference type="RefSeq" id="WP_247809380.1">
    <property type="nucleotide sequence ID" value="NZ_CP095855.1"/>
</dbReference>
<keyword evidence="1" id="KW-0812">Transmembrane</keyword>
<evidence type="ECO:0000259" key="2">
    <source>
        <dbReference type="Pfam" id="PF01757"/>
    </source>
</evidence>
<feature type="transmembrane region" description="Helical" evidence="1">
    <location>
        <begin position="298"/>
        <end position="319"/>
    </location>
</feature>
<keyword evidence="1" id="KW-0472">Membrane</keyword>
<keyword evidence="4" id="KW-1185">Reference proteome</keyword>
<organism evidence="3 4">
    <name type="scientific">Chitinophaga filiformis</name>
    <name type="common">Myxococcus filiformis</name>
    <name type="synonym">Flexibacter filiformis</name>
    <dbReference type="NCBI Taxonomy" id="104663"/>
    <lineage>
        <taxon>Bacteria</taxon>
        <taxon>Pseudomonadati</taxon>
        <taxon>Bacteroidota</taxon>
        <taxon>Chitinophagia</taxon>
        <taxon>Chitinophagales</taxon>
        <taxon>Chitinophagaceae</taxon>
        <taxon>Chitinophaga</taxon>
    </lineage>
</organism>